<evidence type="ECO:0000256" key="9">
    <source>
        <dbReference type="ARBA" id="ARBA00023170"/>
    </source>
</evidence>
<evidence type="ECO:0000256" key="7">
    <source>
        <dbReference type="ARBA" id="ARBA00022989"/>
    </source>
</evidence>
<comment type="similarity">
    <text evidence="2">Belongs to the RLP family.</text>
</comment>
<evidence type="ECO:0000256" key="3">
    <source>
        <dbReference type="ARBA" id="ARBA00022614"/>
    </source>
</evidence>
<evidence type="ECO:0000256" key="4">
    <source>
        <dbReference type="ARBA" id="ARBA00022692"/>
    </source>
</evidence>
<feature type="signal peptide" evidence="11">
    <location>
        <begin position="1"/>
        <end position="30"/>
    </location>
</feature>
<dbReference type="EMBL" id="CABITT030000004">
    <property type="protein sequence ID" value="VVB01267.1"/>
    <property type="molecule type" value="Genomic_DNA"/>
</dbReference>
<accession>A0A565BIT7</accession>
<protein>
    <submittedName>
        <fullName evidence="14">Uncharacterized protein</fullName>
    </submittedName>
</protein>
<dbReference type="Proteomes" id="UP000489600">
    <property type="component" value="Unassembled WGS sequence"/>
</dbReference>
<dbReference type="InterPro" id="IPR013210">
    <property type="entry name" value="LRR_N_plant-typ"/>
</dbReference>
<comment type="subcellular location">
    <subcellularLocation>
        <location evidence="1">Membrane</location>
        <topology evidence="1">Single-pass type I membrane protein</topology>
    </subcellularLocation>
</comment>
<keyword evidence="6" id="KW-0677">Repeat</keyword>
<reference evidence="14" key="1">
    <citation type="submission" date="2019-07" db="EMBL/GenBank/DDBJ databases">
        <authorList>
            <person name="Dittberner H."/>
        </authorList>
    </citation>
    <scope>NUCLEOTIDE SEQUENCE [LARGE SCALE GENOMIC DNA]</scope>
</reference>
<evidence type="ECO:0000313" key="15">
    <source>
        <dbReference type="Proteomes" id="UP000489600"/>
    </source>
</evidence>
<dbReference type="OrthoDB" id="1744379at2759"/>
<dbReference type="PANTHER" id="PTHR48061">
    <property type="entry name" value="LEUCINE-RICH REPEAT RECEPTOR PROTEIN KINASE EMS1-LIKE-RELATED"/>
    <property type="match status" value="1"/>
</dbReference>
<dbReference type="Pfam" id="PF23598">
    <property type="entry name" value="LRR_14"/>
    <property type="match status" value="1"/>
</dbReference>
<keyword evidence="10" id="KW-0325">Glycoprotein</keyword>
<evidence type="ECO:0000256" key="11">
    <source>
        <dbReference type="SAM" id="SignalP"/>
    </source>
</evidence>
<dbReference type="Pfam" id="PF08263">
    <property type="entry name" value="LRRNT_2"/>
    <property type="match status" value="1"/>
</dbReference>
<dbReference type="GO" id="GO:0016020">
    <property type="term" value="C:membrane"/>
    <property type="evidence" value="ECO:0007669"/>
    <property type="project" value="UniProtKB-SubCell"/>
</dbReference>
<dbReference type="PANTHER" id="PTHR48061:SF12">
    <property type="entry name" value="DISEASE RESISTANCE LIKE PROTEIN"/>
    <property type="match status" value="1"/>
</dbReference>
<dbReference type="Gene3D" id="3.80.10.10">
    <property type="entry name" value="Ribonuclease Inhibitor"/>
    <property type="match status" value="1"/>
</dbReference>
<keyword evidence="3" id="KW-0433">Leucine-rich repeat</keyword>
<keyword evidence="5 11" id="KW-0732">Signal</keyword>
<organism evidence="14 15">
    <name type="scientific">Arabis nemorensis</name>
    <dbReference type="NCBI Taxonomy" id="586526"/>
    <lineage>
        <taxon>Eukaryota</taxon>
        <taxon>Viridiplantae</taxon>
        <taxon>Streptophyta</taxon>
        <taxon>Embryophyta</taxon>
        <taxon>Tracheophyta</taxon>
        <taxon>Spermatophyta</taxon>
        <taxon>Magnoliopsida</taxon>
        <taxon>eudicotyledons</taxon>
        <taxon>Gunneridae</taxon>
        <taxon>Pentapetalae</taxon>
        <taxon>rosids</taxon>
        <taxon>malvids</taxon>
        <taxon>Brassicales</taxon>
        <taxon>Brassicaceae</taxon>
        <taxon>Arabideae</taxon>
        <taxon>Arabis</taxon>
    </lineage>
</organism>
<feature type="domain" description="Disease resistance R13L4/SHOC-2-like LRR" evidence="13">
    <location>
        <begin position="113"/>
        <end position="291"/>
    </location>
</feature>
<evidence type="ECO:0000256" key="10">
    <source>
        <dbReference type="ARBA" id="ARBA00023180"/>
    </source>
</evidence>
<dbReference type="AlphaFoldDB" id="A0A565BIT7"/>
<feature type="chain" id="PRO_5022038431" evidence="11">
    <location>
        <begin position="31"/>
        <end position="308"/>
    </location>
</feature>
<evidence type="ECO:0000259" key="12">
    <source>
        <dbReference type="Pfam" id="PF08263"/>
    </source>
</evidence>
<dbReference type="InterPro" id="IPR046956">
    <property type="entry name" value="RLP23-like"/>
</dbReference>
<keyword evidence="15" id="KW-1185">Reference proteome</keyword>
<evidence type="ECO:0000259" key="13">
    <source>
        <dbReference type="Pfam" id="PF23598"/>
    </source>
</evidence>
<proteinExistence type="inferred from homology"/>
<dbReference type="SUPFAM" id="SSF52058">
    <property type="entry name" value="L domain-like"/>
    <property type="match status" value="1"/>
</dbReference>
<keyword evidence="7" id="KW-1133">Transmembrane helix</keyword>
<dbReference type="FunFam" id="3.80.10.10:FF:000400">
    <property type="entry name" value="Nuclear pore complex protein NUP107"/>
    <property type="match status" value="1"/>
</dbReference>
<dbReference type="InterPro" id="IPR055414">
    <property type="entry name" value="LRR_R13L4/SHOC2-like"/>
</dbReference>
<evidence type="ECO:0000256" key="6">
    <source>
        <dbReference type="ARBA" id="ARBA00022737"/>
    </source>
</evidence>
<keyword evidence="9" id="KW-0675">Receptor</keyword>
<keyword evidence="8" id="KW-0472">Membrane</keyword>
<evidence type="ECO:0000256" key="2">
    <source>
        <dbReference type="ARBA" id="ARBA00009592"/>
    </source>
</evidence>
<dbReference type="FunFam" id="3.80.10.10:FF:000041">
    <property type="entry name" value="LRR receptor-like serine/threonine-protein kinase ERECTA"/>
    <property type="match status" value="1"/>
</dbReference>
<dbReference type="InterPro" id="IPR032675">
    <property type="entry name" value="LRR_dom_sf"/>
</dbReference>
<evidence type="ECO:0000256" key="8">
    <source>
        <dbReference type="ARBA" id="ARBA00023136"/>
    </source>
</evidence>
<evidence type="ECO:0000256" key="1">
    <source>
        <dbReference type="ARBA" id="ARBA00004479"/>
    </source>
</evidence>
<comment type="caution">
    <text evidence="14">The sequence shown here is derived from an EMBL/GenBank/DDBJ whole genome shotgun (WGS) entry which is preliminary data.</text>
</comment>
<keyword evidence="4" id="KW-0812">Transmembrane</keyword>
<sequence>MMHSCNQRRMITWSLLCLIFSLFNSILVFASPVRNLCPPDQKDALWEFKNEFYVQEFYTYGMVVVDKKTERWRNNTDCCSWDGVSCDSKTGKVVELDLMVGSLNGPLRSNSSLFRLQHRQSLDLGYNNLSGILPDSIGNLKHLRVLSLGACNFFGKVPSSLGNLSYLTDLDLSVNDFTGELPDSMGNLKRLTELQIVATKLSGNFPLMLLNLSELTGIDLRSNQFEGVLPSNMSSLSKLESFRISDNSFSGSIPSSLFMIPSLIRLRLERNDFSGPLDIGNVSSPSQLGVLSLGENNFDGPSRDLYRN</sequence>
<evidence type="ECO:0000256" key="5">
    <source>
        <dbReference type="ARBA" id="ARBA00022729"/>
    </source>
</evidence>
<name>A0A565BIT7_9BRAS</name>
<feature type="domain" description="Leucine-rich repeat-containing N-terminal plant-type" evidence="12">
    <location>
        <begin position="39"/>
        <end position="87"/>
    </location>
</feature>
<gene>
    <name evidence="14" type="ORF">ANE_LOCUS11711</name>
</gene>
<evidence type="ECO:0000313" key="14">
    <source>
        <dbReference type="EMBL" id="VVB01267.1"/>
    </source>
</evidence>